<dbReference type="PROSITE" id="PS51898">
    <property type="entry name" value="TYR_RECOMBINASE"/>
    <property type="match status" value="1"/>
</dbReference>
<dbReference type="InterPro" id="IPR010998">
    <property type="entry name" value="Integrase_recombinase_N"/>
</dbReference>
<sequence length="269" mass="31192">MRNDWIRFEGHSFKTEVEQTAGLAPATINTRLKTLRVMYRCLMDEALVDSNPMEGVRNLPEQQENIEVLTAEELQRLLNVPNRRSYADFRDYVLMNLLIDGMMRISEAINLKVDDFNLSGQSVVIRAAIAKNRKTRTIPIESRTARLINELIIENKADFDSDYIFLTVYGGPISRDHFRKRLNDFAEKAGIKKNVHPHLFRHTAATMFLEAGGDIRHLQMLLGHSDLRVLLRYTHLSNEALKQQHEQYSPIKQVLGKRNLPRKIKRKTQ</sequence>
<dbReference type="InterPro" id="IPR002104">
    <property type="entry name" value="Integrase_catalytic"/>
</dbReference>
<dbReference type="Gene3D" id="1.10.150.130">
    <property type="match status" value="1"/>
</dbReference>
<keyword evidence="6" id="KW-1185">Reference proteome</keyword>
<evidence type="ECO:0000256" key="3">
    <source>
        <dbReference type="ARBA" id="ARBA00023172"/>
    </source>
</evidence>
<dbReference type="Gene3D" id="1.10.443.10">
    <property type="entry name" value="Intergrase catalytic core"/>
    <property type="match status" value="1"/>
</dbReference>
<dbReference type="Proteomes" id="UP000823485">
    <property type="component" value="Unassembled WGS sequence"/>
</dbReference>
<evidence type="ECO:0000256" key="2">
    <source>
        <dbReference type="ARBA" id="ARBA00023125"/>
    </source>
</evidence>
<evidence type="ECO:0000313" key="5">
    <source>
        <dbReference type="EMBL" id="MBM7717330.1"/>
    </source>
</evidence>
<reference evidence="5 6" key="1">
    <citation type="submission" date="2021-01" db="EMBL/GenBank/DDBJ databases">
        <title>Genomic Encyclopedia of Type Strains, Phase IV (KMG-IV): sequencing the most valuable type-strain genomes for metagenomic binning, comparative biology and taxonomic classification.</title>
        <authorList>
            <person name="Goeker M."/>
        </authorList>
    </citation>
    <scope>NUCLEOTIDE SEQUENCE [LARGE SCALE GENOMIC DNA]</scope>
    <source>
        <strain evidence="5 6">DSM 105453</strain>
    </source>
</reference>
<dbReference type="SUPFAM" id="SSF56349">
    <property type="entry name" value="DNA breaking-rejoining enzymes"/>
    <property type="match status" value="1"/>
</dbReference>
<proteinExistence type="inferred from homology"/>
<accession>A0ABS2RDC0</accession>
<dbReference type="InterPro" id="IPR050090">
    <property type="entry name" value="Tyrosine_recombinase_XerCD"/>
</dbReference>
<dbReference type="PANTHER" id="PTHR30349">
    <property type="entry name" value="PHAGE INTEGRASE-RELATED"/>
    <property type="match status" value="1"/>
</dbReference>
<dbReference type="Pfam" id="PF00589">
    <property type="entry name" value="Phage_integrase"/>
    <property type="match status" value="1"/>
</dbReference>
<organism evidence="5 6">
    <name type="scientific">Siminovitchia thermophila</name>
    <dbReference type="NCBI Taxonomy" id="1245522"/>
    <lineage>
        <taxon>Bacteria</taxon>
        <taxon>Bacillati</taxon>
        <taxon>Bacillota</taxon>
        <taxon>Bacilli</taxon>
        <taxon>Bacillales</taxon>
        <taxon>Bacillaceae</taxon>
        <taxon>Siminovitchia</taxon>
    </lineage>
</organism>
<dbReference type="InterPro" id="IPR013762">
    <property type="entry name" value="Integrase-like_cat_sf"/>
</dbReference>
<dbReference type="InterPro" id="IPR011010">
    <property type="entry name" value="DNA_brk_join_enz"/>
</dbReference>
<evidence type="ECO:0000313" key="6">
    <source>
        <dbReference type="Proteomes" id="UP000823485"/>
    </source>
</evidence>
<dbReference type="PANTHER" id="PTHR30349:SF41">
    <property type="entry name" value="INTEGRASE_RECOMBINASE PROTEIN MJ0367-RELATED"/>
    <property type="match status" value="1"/>
</dbReference>
<evidence type="ECO:0000259" key="4">
    <source>
        <dbReference type="PROSITE" id="PS51898"/>
    </source>
</evidence>
<gene>
    <name evidence="5" type="ORF">JOC94_004357</name>
</gene>
<evidence type="ECO:0000256" key="1">
    <source>
        <dbReference type="ARBA" id="ARBA00008857"/>
    </source>
</evidence>
<keyword evidence="3" id="KW-0233">DNA recombination</keyword>
<feature type="domain" description="Tyr recombinase" evidence="4">
    <location>
        <begin position="64"/>
        <end position="246"/>
    </location>
</feature>
<comment type="similarity">
    <text evidence="1">Belongs to the 'phage' integrase family.</text>
</comment>
<protein>
    <submittedName>
        <fullName evidence="5">Integrase/recombinase XerD</fullName>
    </submittedName>
</protein>
<name>A0ABS2RDC0_9BACI</name>
<dbReference type="EMBL" id="JAFBFH010000044">
    <property type="protein sequence ID" value="MBM7717330.1"/>
    <property type="molecule type" value="Genomic_DNA"/>
</dbReference>
<keyword evidence="2" id="KW-0238">DNA-binding</keyword>
<comment type="caution">
    <text evidence="5">The sequence shown here is derived from an EMBL/GenBank/DDBJ whole genome shotgun (WGS) entry which is preliminary data.</text>
</comment>